<sequence length="909" mass="95726">MSAHRALAVKAAPAVQTAAPVTLQRTCACEETGEKCPRCAGKRTRLQRFGTGAPPLALPGAVGDVLRSPGQPMPRALRTRMEEKFGQDFSAVRMHADASAQNSAAAVNARAYTVGRDVVFASSAPDLVSTAGQRLLGHELAHVVQQSRGGVAAGIDPDPALEAEAKRAGDAIAAGHPASAGRAAPVGLQRDAEQPDYPAMEKVTGYVAQALGFNETTSRVVAASLEGGMSGFSHQWNEGKTGERLGKKFKSFSITDVPDLIKGYLVGVFEGVVSPITDLFAIGVMVEQLNAFVTNLVSSAISKAAELANELKGLVDVLAGLGKPIKEFFLGLKSNARETFKMLVGMLNSNGGLVEKAIGFARSIGRTQGAAVAKSLESPWEEKTKQPEEKPAGALGYVSNLFGQGRDALIETPWAKVGNKAGYALGFALIQVVLLVFSEGIGNLITQIGRSLGGLAKAGTFLGRTIEGVTKFVTMAGGIITKVEEAVNAVVQFLLKPMMPVLEPLLKPLAGMMERMGGFLRKLFGIAEKDAAQVATTAATKALGGAHPAPPAPHLPTPATRHPHGPPAKAPVPHGEPHPTPKPVAEPRPAAKATEPHPKPAAKAPEPAAATPAAKTAEPHPQAMAPEPHKPEPKAPHSASDAAHKPIAEPEPVGGGHHVQTTPDGFELCSGPPCPNLRLMYKEQLAADDALRAEMETLEAKRKLAAKLEADGIPDRNFAKGLNKEAAKLQQKLETAKLHGPTAPKPPPAKPPVAPAPIRGSAKPAPGEALVGSSTSQMRRRSAKLIASDPDHPLGFLLNKRGRFRSQRGLKHHELMERPDIVQMGHIRSNKLGEDEFVMLQGGWENQFNNVTIEMSHIRGAVLDQPAVSIGGVVVDLKTAQYWENVGLLKRGTVACSPRVQLPISDIAK</sequence>
<dbReference type="RefSeq" id="WP_011509402.1">
    <property type="nucleotide sequence ID" value="NC_007964.1"/>
</dbReference>
<protein>
    <recommendedName>
        <fullName evidence="6">DUF4157 domain-containing protein</fullName>
    </recommendedName>
</protein>
<dbReference type="Pfam" id="PF15500">
    <property type="entry name" value="Ntox1"/>
    <property type="match status" value="1"/>
</dbReference>
<organism evidence="4 5">
    <name type="scientific">Nitrobacter hamburgensis (strain DSM 10229 / NCIMB 13809 / X14)</name>
    <dbReference type="NCBI Taxonomy" id="323097"/>
    <lineage>
        <taxon>Bacteria</taxon>
        <taxon>Pseudomonadati</taxon>
        <taxon>Pseudomonadota</taxon>
        <taxon>Alphaproteobacteria</taxon>
        <taxon>Hyphomicrobiales</taxon>
        <taxon>Nitrobacteraceae</taxon>
        <taxon>Nitrobacter</taxon>
    </lineage>
</organism>
<evidence type="ECO:0000313" key="5">
    <source>
        <dbReference type="Proteomes" id="UP000001953"/>
    </source>
</evidence>
<dbReference type="STRING" id="323097.Nham_0825"/>
<feature type="region of interest" description="Disordered" evidence="1">
    <location>
        <begin position="542"/>
        <end position="667"/>
    </location>
</feature>
<dbReference type="InterPro" id="IPR032759">
    <property type="entry name" value="Ntox5"/>
</dbReference>
<dbReference type="EMBL" id="CP000319">
    <property type="protein sequence ID" value="ABE61701.1"/>
    <property type="molecule type" value="Genomic_DNA"/>
</dbReference>
<feature type="region of interest" description="Disordered" evidence="1">
    <location>
        <begin position="738"/>
        <end position="780"/>
    </location>
</feature>
<dbReference type="OrthoDB" id="7387101at2"/>
<dbReference type="InterPro" id="IPR051425">
    <property type="entry name" value="Formin_Homology"/>
</dbReference>
<dbReference type="eggNOG" id="COG3266">
    <property type="taxonomic scope" value="Bacteria"/>
</dbReference>
<feature type="domain" description="eCIS core" evidence="2">
    <location>
        <begin position="72"/>
        <end position="149"/>
    </location>
</feature>
<dbReference type="Pfam" id="PF15543">
    <property type="entry name" value="Ntox5"/>
    <property type="match status" value="1"/>
</dbReference>
<feature type="domain" description="Putative RNase-like toxin toxin1" evidence="3">
    <location>
        <begin position="643"/>
        <end position="750"/>
    </location>
</feature>
<name>Q1QPZ6_NITHX</name>
<dbReference type="PANTHER" id="PTHR45725:SF18">
    <property type="entry name" value="ORC1-LIKE AAA ATPASE DOMAIN-CONTAINING PROTEIN"/>
    <property type="match status" value="1"/>
</dbReference>
<dbReference type="InterPro" id="IPR025295">
    <property type="entry name" value="eCIS_core_dom"/>
</dbReference>
<dbReference type="Pfam" id="PF13699">
    <property type="entry name" value="eCIS_core"/>
    <property type="match status" value="1"/>
</dbReference>
<evidence type="ECO:0000256" key="1">
    <source>
        <dbReference type="SAM" id="MobiDB-lite"/>
    </source>
</evidence>
<accession>Q1QPZ6</accession>
<dbReference type="PANTHER" id="PTHR45725">
    <property type="entry name" value="FORMIN HOMOLOGY 2 FAMILY MEMBER"/>
    <property type="match status" value="1"/>
</dbReference>
<feature type="compositionally biased region" description="Pro residues" evidence="1">
    <location>
        <begin position="743"/>
        <end position="755"/>
    </location>
</feature>
<evidence type="ECO:0000259" key="2">
    <source>
        <dbReference type="Pfam" id="PF13699"/>
    </source>
</evidence>
<gene>
    <name evidence="4" type="ordered locus">Nham_0825</name>
</gene>
<evidence type="ECO:0008006" key="6">
    <source>
        <dbReference type="Google" id="ProtNLM"/>
    </source>
</evidence>
<dbReference type="HOGENOM" id="CLU_319538_0_0_5"/>
<dbReference type="AlphaFoldDB" id="Q1QPZ6"/>
<dbReference type="InterPro" id="IPR029137">
    <property type="entry name" value="Ntox1"/>
</dbReference>
<feature type="compositionally biased region" description="Low complexity" evidence="1">
    <location>
        <begin position="601"/>
        <end position="621"/>
    </location>
</feature>
<evidence type="ECO:0000259" key="3">
    <source>
        <dbReference type="Pfam" id="PF15500"/>
    </source>
</evidence>
<evidence type="ECO:0000313" key="4">
    <source>
        <dbReference type="EMBL" id="ABE61701.1"/>
    </source>
</evidence>
<dbReference type="Proteomes" id="UP000001953">
    <property type="component" value="Chromosome"/>
</dbReference>
<dbReference type="KEGG" id="nha:Nham_0825"/>
<keyword evidence="5" id="KW-1185">Reference proteome</keyword>
<reference evidence="4 5" key="1">
    <citation type="submission" date="2006-03" db="EMBL/GenBank/DDBJ databases">
        <title>Complete sequence of chromosome of Nitrobacter hamburgensis X14.</title>
        <authorList>
            <consortium name="US DOE Joint Genome Institute"/>
            <person name="Copeland A."/>
            <person name="Lucas S."/>
            <person name="Lapidus A."/>
            <person name="Barry K."/>
            <person name="Detter J.C."/>
            <person name="Glavina del Rio T."/>
            <person name="Hammon N."/>
            <person name="Israni S."/>
            <person name="Dalin E."/>
            <person name="Tice H."/>
            <person name="Pitluck S."/>
            <person name="Chain P."/>
            <person name="Malfatti S."/>
            <person name="Shin M."/>
            <person name="Vergez L."/>
            <person name="Schmutz J."/>
            <person name="Larimer F."/>
            <person name="Land M."/>
            <person name="Hauser L."/>
            <person name="Kyrpides N."/>
            <person name="Ivanova N."/>
            <person name="Ward B."/>
            <person name="Arp D."/>
            <person name="Klotz M."/>
            <person name="Stein L."/>
            <person name="O'Mullan G."/>
            <person name="Starkenburg S."/>
            <person name="Sayavedra L."/>
            <person name="Poret-Peterson A.T."/>
            <person name="Gentry M.E."/>
            <person name="Bruce D."/>
            <person name="Richardson P."/>
        </authorList>
    </citation>
    <scope>NUCLEOTIDE SEQUENCE [LARGE SCALE GENOMIC DNA]</scope>
    <source>
        <strain evidence="5">DSM 10229 / NCIMB 13809 / X14</strain>
    </source>
</reference>
<proteinExistence type="predicted"/>